<dbReference type="GO" id="GO:0052716">
    <property type="term" value="F:hydroquinone:oxygen oxidoreductase activity"/>
    <property type="evidence" value="ECO:0007669"/>
    <property type="project" value="UniProtKB-EC"/>
</dbReference>
<feature type="domain" description="Plastocyanin-like" evidence="15">
    <location>
        <begin position="35"/>
        <end position="152"/>
    </location>
</feature>
<comment type="subcellular location">
    <subcellularLocation>
        <location evidence="3">Secreted</location>
    </subcellularLocation>
</comment>
<keyword evidence="8" id="KW-0560">Oxidoreductase</keyword>
<dbReference type="CDD" id="cd13903">
    <property type="entry name" value="CuRO_3_Tv-LCC_like"/>
    <property type="match status" value="1"/>
</dbReference>
<dbReference type="FunFam" id="2.60.40.420:FF:000045">
    <property type="entry name" value="Laccase 2"/>
    <property type="match status" value="1"/>
</dbReference>
<keyword evidence="6" id="KW-0964">Secreted</keyword>
<dbReference type="SUPFAM" id="SSF49503">
    <property type="entry name" value="Cupredoxins"/>
    <property type="match status" value="3"/>
</dbReference>
<evidence type="ECO:0000256" key="4">
    <source>
        <dbReference type="ARBA" id="ARBA00010609"/>
    </source>
</evidence>
<dbReference type="InterPro" id="IPR011707">
    <property type="entry name" value="Cu-oxidase-like_N"/>
</dbReference>
<organism evidence="16 17">
    <name type="scientific">Paramarasmius palmivorus</name>
    <dbReference type="NCBI Taxonomy" id="297713"/>
    <lineage>
        <taxon>Eukaryota</taxon>
        <taxon>Fungi</taxon>
        <taxon>Dikarya</taxon>
        <taxon>Basidiomycota</taxon>
        <taxon>Agaricomycotina</taxon>
        <taxon>Agaricomycetes</taxon>
        <taxon>Agaricomycetidae</taxon>
        <taxon>Agaricales</taxon>
        <taxon>Marasmiineae</taxon>
        <taxon>Marasmiaceae</taxon>
        <taxon>Paramarasmius</taxon>
    </lineage>
</organism>
<dbReference type="InterPro" id="IPR011706">
    <property type="entry name" value="Cu-oxidase_C"/>
</dbReference>
<dbReference type="InterPro" id="IPR045087">
    <property type="entry name" value="Cu-oxidase_fam"/>
</dbReference>
<evidence type="ECO:0000313" key="17">
    <source>
        <dbReference type="Proteomes" id="UP001383192"/>
    </source>
</evidence>
<dbReference type="PROSITE" id="PS00080">
    <property type="entry name" value="MULTICOPPER_OXIDASE2"/>
    <property type="match status" value="1"/>
</dbReference>
<comment type="similarity">
    <text evidence="4">Belongs to the multicopper oxidase family.</text>
</comment>
<dbReference type="AlphaFoldDB" id="A0AAW0D621"/>
<name>A0AAW0D621_9AGAR</name>
<dbReference type="InterPro" id="IPR008972">
    <property type="entry name" value="Cupredoxin"/>
</dbReference>
<keyword evidence="10" id="KW-1015">Disulfide bond</keyword>
<keyword evidence="7" id="KW-0479">Metal-binding</keyword>
<evidence type="ECO:0000256" key="10">
    <source>
        <dbReference type="ARBA" id="ARBA00023157"/>
    </source>
</evidence>
<dbReference type="Pfam" id="PF07732">
    <property type="entry name" value="Cu-oxidase_3"/>
    <property type="match status" value="1"/>
</dbReference>
<feature type="signal peptide" evidence="12">
    <location>
        <begin position="1"/>
        <end position="21"/>
    </location>
</feature>
<dbReference type="GO" id="GO:0005576">
    <property type="term" value="C:extracellular region"/>
    <property type="evidence" value="ECO:0007669"/>
    <property type="project" value="UniProtKB-SubCell"/>
</dbReference>
<dbReference type="GO" id="GO:0005507">
    <property type="term" value="F:copper ion binding"/>
    <property type="evidence" value="ECO:0007669"/>
    <property type="project" value="InterPro"/>
</dbReference>
<evidence type="ECO:0000256" key="8">
    <source>
        <dbReference type="ARBA" id="ARBA00023002"/>
    </source>
</evidence>
<dbReference type="EC" id="1.10.3.2" evidence="5"/>
<dbReference type="Pfam" id="PF07731">
    <property type="entry name" value="Cu-oxidase_2"/>
    <property type="match status" value="1"/>
</dbReference>
<comment type="caution">
    <text evidence="16">The sequence shown here is derived from an EMBL/GenBank/DDBJ whole genome shotgun (WGS) entry which is preliminary data.</text>
</comment>
<evidence type="ECO:0000256" key="2">
    <source>
        <dbReference type="ARBA" id="ARBA00001935"/>
    </source>
</evidence>
<dbReference type="InterPro" id="IPR033138">
    <property type="entry name" value="Cu_oxidase_CS"/>
</dbReference>
<evidence type="ECO:0000256" key="9">
    <source>
        <dbReference type="ARBA" id="ARBA00023008"/>
    </source>
</evidence>
<evidence type="ECO:0000256" key="7">
    <source>
        <dbReference type="ARBA" id="ARBA00022723"/>
    </source>
</evidence>
<dbReference type="PROSITE" id="PS00079">
    <property type="entry name" value="MULTICOPPER_OXIDASE1"/>
    <property type="match status" value="1"/>
</dbReference>
<evidence type="ECO:0000256" key="1">
    <source>
        <dbReference type="ARBA" id="ARBA00000349"/>
    </source>
</evidence>
<accession>A0AAW0D621</accession>
<evidence type="ECO:0000256" key="3">
    <source>
        <dbReference type="ARBA" id="ARBA00004613"/>
    </source>
</evidence>
<dbReference type="InterPro" id="IPR002355">
    <property type="entry name" value="Cu_oxidase_Cu_BS"/>
</dbReference>
<comment type="cofactor">
    <cofactor evidence="2">
        <name>Cu cation</name>
        <dbReference type="ChEBI" id="CHEBI:23378"/>
    </cofactor>
</comment>
<feature type="chain" id="PRO_5043889158" description="laccase" evidence="12">
    <location>
        <begin position="22"/>
        <end position="529"/>
    </location>
</feature>
<gene>
    <name evidence="16" type="ORF">VNI00_007606</name>
</gene>
<evidence type="ECO:0000259" key="15">
    <source>
        <dbReference type="Pfam" id="PF07732"/>
    </source>
</evidence>
<keyword evidence="11" id="KW-0325">Glycoprotein</keyword>
<reference evidence="16 17" key="1">
    <citation type="submission" date="2024-01" db="EMBL/GenBank/DDBJ databases">
        <title>A draft genome for a cacao thread blight-causing isolate of Paramarasmius palmivorus.</title>
        <authorList>
            <person name="Baruah I.K."/>
            <person name="Bukari Y."/>
            <person name="Amoako-Attah I."/>
            <person name="Meinhardt L.W."/>
            <person name="Bailey B.A."/>
            <person name="Cohen S.P."/>
        </authorList>
    </citation>
    <scope>NUCLEOTIDE SEQUENCE [LARGE SCALE GENOMIC DNA]</scope>
    <source>
        <strain evidence="16 17">GH-12</strain>
    </source>
</reference>
<keyword evidence="12" id="KW-0732">Signal</keyword>
<evidence type="ECO:0000259" key="14">
    <source>
        <dbReference type="Pfam" id="PF07731"/>
    </source>
</evidence>
<dbReference type="PANTHER" id="PTHR11709">
    <property type="entry name" value="MULTI-COPPER OXIDASE"/>
    <property type="match status" value="1"/>
</dbReference>
<proteinExistence type="inferred from homology"/>
<protein>
    <recommendedName>
        <fullName evidence="5">laccase</fullName>
        <ecNumber evidence="5">1.10.3.2</ecNumber>
    </recommendedName>
</protein>
<sequence length="529" mass="57337">MFSSPFHVFLPFLTSSLFVAASVIGPNADLRIVNAQISLDGFPRVGVLADGIFPGPVITSTKGTGMEINVIDELTDNSMHKSTSIHWHGLFMKEKNWADGPASINQCPISPGHSFKYELPVSDQAGTFWYHSHLSTQYCDGLRGALVIYDPDDPHKHLYDVDDENTIITLADWYRDNIAADAPSPSYAPKGFQLPDSTLINGLGRYKGGPQAPLAVVNVEQGKRYRFRLISMACDPNFVFSIDQHSLTVIEADGINHQPVVSDSIQIFAGQRYSFILHAQNPVDNYWIRAKPNIGNQDFEGGINQAILRYKGAPEAEPTATVGQPTNTLQETSLHPLENPGAPGAPTIDGADVNLNLALGFNRGTGLFNISGVPFIPPTVPVLLQILSGAASPASLLPSGSVYPLPLNKTIQISFPPGDSAGAPHPMHLHGHAFDVIRSAGSSEYNYANPVRRDVVSTGIRGDNVTIRFRTDNAGPWFLHCHIDLHLEHGLAVVLAEDIQGTVSANPTPDSWKELCPIYESEQKASSDS</sequence>
<dbReference type="Pfam" id="PF00394">
    <property type="entry name" value="Cu-oxidase"/>
    <property type="match status" value="1"/>
</dbReference>
<evidence type="ECO:0000313" key="16">
    <source>
        <dbReference type="EMBL" id="KAK7045357.1"/>
    </source>
</evidence>
<dbReference type="Gene3D" id="2.60.40.420">
    <property type="entry name" value="Cupredoxins - blue copper proteins"/>
    <property type="match status" value="3"/>
</dbReference>
<evidence type="ECO:0000256" key="6">
    <source>
        <dbReference type="ARBA" id="ARBA00022525"/>
    </source>
</evidence>
<evidence type="ECO:0000256" key="11">
    <source>
        <dbReference type="ARBA" id="ARBA00023180"/>
    </source>
</evidence>
<dbReference type="EMBL" id="JAYKXP010000025">
    <property type="protein sequence ID" value="KAK7045357.1"/>
    <property type="molecule type" value="Genomic_DNA"/>
</dbReference>
<feature type="domain" description="Plastocyanin-like" evidence="13">
    <location>
        <begin position="164"/>
        <end position="313"/>
    </location>
</feature>
<feature type="domain" description="Plastocyanin-like" evidence="14">
    <location>
        <begin position="376"/>
        <end position="498"/>
    </location>
</feature>
<dbReference type="Proteomes" id="UP001383192">
    <property type="component" value="Unassembled WGS sequence"/>
</dbReference>
<evidence type="ECO:0000256" key="5">
    <source>
        <dbReference type="ARBA" id="ARBA00012297"/>
    </source>
</evidence>
<keyword evidence="17" id="KW-1185">Reference proteome</keyword>
<dbReference type="InterPro" id="IPR001117">
    <property type="entry name" value="Cu-oxidase_2nd"/>
</dbReference>
<evidence type="ECO:0000259" key="13">
    <source>
        <dbReference type="Pfam" id="PF00394"/>
    </source>
</evidence>
<comment type="catalytic activity">
    <reaction evidence="1">
        <text>4 hydroquinone + O2 = 4 benzosemiquinone + 2 H2O</text>
        <dbReference type="Rhea" id="RHEA:11276"/>
        <dbReference type="ChEBI" id="CHEBI:15377"/>
        <dbReference type="ChEBI" id="CHEBI:15379"/>
        <dbReference type="ChEBI" id="CHEBI:17594"/>
        <dbReference type="ChEBI" id="CHEBI:17977"/>
        <dbReference type="EC" id="1.10.3.2"/>
    </reaction>
</comment>
<keyword evidence="9" id="KW-0186">Copper</keyword>
<dbReference type="PANTHER" id="PTHR11709:SF394">
    <property type="entry name" value="FI03373P-RELATED"/>
    <property type="match status" value="1"/>
</dbReference>
<evidence type="ECO:0000256" key="12">
    <source>
        <dbReference type="SAM" id="SignalP"/>
    </source>
</evidence>